<protein>
    <recommendedName>
        <fullName evidence="2">Alpha/beta hydrolase fold-3 domain-containing protein</fullName>
    </recommendedName>
</protein>
<dbReference type="AlphaFoldDB" id="A0A0C9ZUM4"/>
<dbReference type="InterPro" id="IPR050300">
    <property type="entry name" value="GDXG_lipolytic_enzyme"/>
</dbReference>
<keyword evidence="4" id="KW-1185">Reference proteome</keyword>
<reference evidence="3 4" key="1">
    <citation type="submission" date="2014-04" db="EMBL/GenBank/DDBJ databases">
        <authorList>
            <consortium name="DOE Joint Genome Institute"/>
            <person name="Kuo A."/>
            <person name="Kohler A."/>
            <person name="Costa M.D."/>
            <person name="Nagy L.G."/>
            <person name="Floudas D."/>
            <person name="Copeland A."/>
            <person name="Barry K.W."/>
            <person name="Cichocki N."/>
            <person name="Veneault-Fourrey C."/>
            <person name="LaButti K."/>
            <person name="Lindquist E.A."/>
            <person name="Lipzen A."/>
            <person name="Lundell T."/>
            <person name="Morin E."/>
            <person name="Murat C."/>
            <person name="Sun H."/>
            <person name="Tunlid A."/>
            <person name="Henrissat B."/>
            <person name="Grigoriev I.V."/>
            <person name="Hibbett D.S."/>
            <person name="Martin F."/>
            <person name="Nordberg H.P."/>
            <person name="Cantor M.N."/>
            <person name="Hua S.X."/>
        </authorList>
    </citation>
    <scope>NUCLEOTIDE SEQUENCE [LARGE SCALE GENOMIC DNA]</scope>
    <source>
        <strain evidence="3 4">441</strain>
    </source>
</reference>
<organism evidence="3 4">
    <name type="scientific">Pisolithus microcarpus 441</name>
    <dbReference type="NCBI Taxonomy" id="765257"/>
    <lineage>
        <taxon>Eukaryota</taxon>
        <taxon>Fungi</taxon>
        <taxon>Dikarya</taxon>
        <taxon>Basidiomycota</taxon>
        <taxon>Agaricomycotina</taxon>
        <taxon>Agaricomycetes</taxon>
        <taxon>Agaricomycetidae</taxon>
        <taxon>Boletales</taxon>
        <taxon>Sclerodermatineae</taxon>
        <taxon>Pisolithaceae</taxon>
        <taxon>Pisolithus</taxon>
    </lineage>
</organism>
<dbReference type="Pfam" id="PF07859">
    <property type="entry name" value="Abhydrolase_3"/>
    <property type="match status" value="1"/>
</dbReference>
<proteinExistence type="predicted"/>
<dbReference type="Proteomes" id="UP000054018">
    <property type="component" value="Unassembled WGS sequence"/>
</dbReference>
<sequence length="312" mass="34947">MSLEQAVDEYLDVPYVTSQPQPQSPFHKFDLYVPKDISARLLHPLICFVHGGAWRSEDKSDHVVLARRLACMTGCPVALPNYRLTPKTPTPDNFLRHPEHAKDVLGFLNFICAVSDLRSQGESPCTLDGRGTAKKPPGVPGLPYEPHQLFLVGHSCAAHMLCSIFLNVSSHSSDASDGNQICPSDTILKRTKALVLSEGIYDLDSLISTFPTYRSWFIEDVFGAHDSYADVSVIRASTRYHSGHIKWLIIHSKGDTLVDEEQSQAMYNHLKDQSARVYKSFDELLEGHNEILRGDQYVDVLRRFIQAVPALE</sequence>
<accession>A0A0C9ZUM4</accession>
<name>A0A0C9ZUM4_9AGAM</name>
<dbReference type="PANTHER" id="PTHR48081:SF33">
    <property type="entry name" value="KYNURENINE FORMAMIDASE"/>
    <property type="match status" value="1"/>
</dbReference>
<gene>
    <name evidence="3" type="ORF">PISMIDRAFT_100408</name>
</gene>
<feature type="domain" description="Alpha/beta hydrolase fold-3" evidence="2">
    <location>
        <begin position="47"/>
        <end position="276"/>
    </location>
</feature>
<evidence type="ECO:0000259" key="2">
    <source>
        <dbReference type="Pfam" id="PF07859"/>
    </source>
</evidence>
<dbReference type="PANTHER" id="PTHR48081">
    <property type="entry name" value="AB HYDROLASE SUPERFAMILY PROTEIN C4A8.06C"/>
    <property type="match status" value="1"/>
</dbReference>
<dbReference type="HOGENOM" id="CLU_016852_1_1_1"/>
<evidence type="ECO:0000313" key="4">
    <source>
        <dbReference type="Proteomes" id="UP000054018"/>
    </source>
</evidence>
<dbReference type="STRING" id="765257.A0A0C9ZUM4"/>
<dbReference type="EMBL" id="KN833726">
    <property type="protein sequence ID" value="KIK23373.1"/>
    <property type="molecule type" value="Genomic_DNA"/>
</dbReference>
<dbReference type="OrthoDB" id="6495301at2759"/>
<evidence type="ECO:0000313" key="3">
    <source>
        <dbReference type="EMBL" id="KIK23373.1"/>
    </source>
</evidence>
<reference evidence="4" key="2">
    <citation type="submission" date="2015-01" db="EMBL/GenBank/DDBJ databases">
        <title>Evolutionary Origins and Diversification of the Mycorrhizal Mutualists.</title>
        <authorList>
            <consortium name="DOE Joint Genome Institute"/>
            <consortium name="Mycorrhizal Genomics Consortium"/>
            <person name="Kohler A."/>
            <person name="Kuo A."/>
            <person name="Nagy L.G."/>
            <person name="Floudas D."/>
            <person name="Copeland A."/>
            <person name="Barry K.W."/>
            <person name="Cichocki N."/>
            <person name="Veneault-Fourrey C."/>
            <person name="LaButti K."/>
            <person name="Lindquist E.A."/>
            <person name="Lipzen A."/>
            <person name="Lundell T."/>
            <person name="Morin E."/>
            <person name="Murat C."/>
            <person name="Riley R."/>
            <person name="Ohm R."/>
            <person name="Sun H."/>
            <person name="Tunlid A."/>
            <person name="Henrissat B."/>
            <person name="Grigoriev I.V."/>
            <person name="Hibbett D.S."/>
            <person name="Martin F."/>
        </authorList>
    </citation>
    <scope>NUCLEOTIDE SEQUENCE [LARGE SCALE GENOMIC DNA]</scope>
    <source>
        <strain evidence="4">441</strain>
    </source>
</reference>
<dbReference type="InterPro" id="IPR029058">
    <property type="entry name" value="AB_hydrolase_fold"/>
</dbReference>
<keyword evidence="1" id="KW-0378">Hydrolase</keyword>
<dbReference type="InterPro" id="IPR013094">
    <property type="entry name" value="AB_hydrolase_3"/>
</dbReference>
<dbReference type="SUPFAM" id="SSF53474">
    <property type="entry name" value="alpha/beta-Hydrolases"/>
    <property type="match status" value="1"/>
</dbReference>
<dbReference type="GO" id="GO:0016787">
    <property type="term" value="F:hydrolase activity"/>
    <property type="evidence" value="ECO:0007669"/>
    <property type="project" value="UniProtKB-KW"/>
</dbReference>
<evidence type="ECO:0000256" key="1">
    <source>
        <dbReference type="ARBA" id="ARBA00022801"/>
    </source>
</evidence>
<dbReference type="Gene3D" id="3.40.50.1820">
    <property type="entry name" value="alpha/beta hydrolase"/>
    <property type="match status" value="1"/>
</dbReference>